<evidence type="ECO:0000313" key="3">
    <source>
        <dbReference type="Proteomes" id="UP001212841"/>
    </source>
</evidence>
<accession>A0AAD5X4Z1</accession>
<dbReference type="AlphaFoldDB" id="A0AAD5X4Z1"/>
<protein>
    <submittedName>
        <fullName evidence="2">Uncharacterized protein</fullName>
    </submittedName>
</protein>
<evidence type="ECO:0000313" key="2">
    <source>
        <dbReference type="EMBL" id="KAJ3052085.1"/>
    </source>
</evidence>
<proteinExistence type="predicted"/>
<organism evidence="2 3">
    <name type="scientific">Rhizophlyctis rosea</name>
    <dbReference type="NCBI Taxonomy" id="64517"/>
    <lineage>
        <taxon>Eukaryota</taxon>
        <taxon>Fungi</taxon>
        <taxon>Fungi incertae sedis</taxon>
        <taxon>Chytridiomycota</taxon>
        <taxon>Chytridiomycota incertae sedis</taxon>
        <taxon>Chytridiomycetes</taxon>
        <taxon>Rhizophlyctidales</taxon>
        <taxon>Rhizophlyctidaceae</taxon>
        <taxon>Rhizophlyctis</taxon>
    </lineage>
</organism>
<gene>
    <name evidence="2" type="ORF">HK097_006911</name>
</gene>
<evidence type="ECO:0000256" key="1">
    <source>
        <dbReference type="SAM" id="MobiDB-lite"/>
    </source>
</evidence>
<comment type="caution">
    <text evidence="2">The sequence shown here is derived from an EMBL/GenBank/DDBJ whole genome shotgun (WGS) entry which is preliminary data.</text>
</comment>
<keyword evidence="3" id="KW-1185">Reference proteome</keyword>
<name>A0AAD5X4Z1_9FUNG</name>
<dbReference type="Proteomes" id="UP001212841">
    <property type="component" value="Unassembled WGS sequence"/>
</dbReference>
<sequence>MSSPINLSSSPTDTKPPSPTTTNPFNSRTVTYIRIGPNQALRVIFFLRRKDWEWFDKERLHKVVQALFPLIPARLNSIRGVGGKEAKDAGFAEVYRDVDWQMSYYFKSTDVRHSVMMKQNETYNGLMVHPKTLAVIVEPFVPGQDTKPPDFIGFNYLENLIIHTSTDDSFTLNLA</sequence>
<dbReference type="EMBL" id="JADGJD010000328">
    <property type="protein sequence ID" value="KAJ3052085.1"/>
    <property type="molecule type" value="Genomic_DNA"/>
</dbReference>
<reference evidence="2" key="1">
    <citation type="submission" date="2020-05" db="EMBL/GenBank/DDBJ databases">
        <title>Phylogenomic resolution of chytrid fungi.</title>
        <authorList>
            <person name="Stajich J.E."/>
            <person name="Amses K."/>
            <person name="Simmons R."/>
            <person name="Seto K."/>
            <person name="Myers J."/>
            <person name="Bonds A."/>
            <person name="Quandt C.A."/>
            <person name="Barry K."/>
            <person name="Liu P."/>
            <person name="Grigoriev I."/>
            <person name="Longcore J.E."/>
            <person name="James T.Y."/>
        </authorList>
    </citation>
    <scope>NUCLEOTIDE SEQUENCE</scope>
    <source>
        <strain evidence="2">JEL0318</strain>
    </source>
</reference>
<feature type="region of interest" description="Disordered" evidence="1">
    <location>
        <begin position="1"/>
        <end position="27"/>
    </location>
</feature>